<dbReference type="EMBL" id="MN136443">
    <property type="protein sequence ID" value="QIB98185.1"/>
    <property type="molecule type" value="Genomic_RNA"/>
</dbReference>
<dbReference type="EMBL" id="MN136402">
    <property type="protein sequence ID" value="QIB98144.1"/>
    <property type="molecule type" value="Genomic_RNA"/>
</dbReference>
<evidence type="ECO:0000313" key="7">
    <source>
        <dbReference type="EMBL" id="QIB98163.1"/>
    </source>
</evidence>
<keyword evidence="23" id="KW-1185">Reference proteome</keyword>
<evidence type="ECO:0000313" key="6">
    <source>
        <dbReference type="EMBL" id="QIB98153.1"/>
    </source>
</evidence>
<evidence type="ECO:0000313" key="21">
    <source>
        <dbReference type="EMBL" id="QIB98225.1"/>
    </source>
</evidence>
<reference evidence="23" key="1">
    <citation type="journal article" date="2011" name="J. Gen. Virol.">
        <title>A discovery 70 years in the making: characterization of the Rose rosette virus.</title>
        <authorList>
            <person name="Laney A.G."/>
            <person name="Keller K.E."/>
            <person name="Martin R.R."/>
            <person name="Tzanetakis I.E."/>
        </authorList>
    </citation>
    <scope>NUCLEOTIDE SEQUENCE [LARGE SCALE GENOMIC DNA]</scope>
</reference>
<sequence length="467" mass="54963">MEKIIPYVRPDPERVDFSNHEKLPKLPCLGDFYGPIYKLIRENFNSCNCVEKKLFYGEYTRIPCNSSIGYIEINRGEMPTVIATVLNRGTVRLEVLPEDVVNALKSIVYNYVIENYENLEMVTAVIKNAAAVKNYFIMVKIIDKQWIINETKKNWANIIGSTYLAQKELIISHYLRMKSFYYRIVCNSRYEKSVYSFIDENKHLSNEIIPSLDIMLRTYNIHVFKYVKEHIQYCKKMLDYDIPFDCNKIKESDFMYGEFFPLDVKTAIYEDVTIRLREVRIENSEVDVLKKPIIEYIDKEILLNDIALNKAVDEKIKYLPGDNEIEDMFYYGLPGSIKTVVNNINSSMKKNISDDTKIDDIDYIPNYPFKSSYKKEVYNLYKLKNSDLKMSHLTLHYICLYLYMAKVSAIRTGYSENIGTVEVLERAREFAKVNVSHLRNRLLFLHQNRISLKDGCMQIFLKVNWTQ</sequence>
<name>A0A0K0M9E3_9VIRU</name>
<dbReference type="EMBL" id="MN136424">
    <property type="protein sequence ID" value="QIB98166.1"/>
    <property type="molecule type" value="Genomic_RNA"/>
</dbReference>
<dbReference type="Proteomes" id="UP000203498">
    <property type="component" value="Genome"/>
</dbReference>
<evidence type="ECO:0000313" key="23">
    <source>
        <dbReference type="Proteomes" id="UP000203498"/>
    </source>
</evidence>
<evidence type="ECO:0000313" key="20">
    <source>
        <dbReference type="EMBL" id="QIB98224.1"/>
    </source>
</evidence>
<evidence type="ECO:0000313" key="17">
    <source>
        <dbReference type="EMBL" id="QIB98209.1"/>
    </source>
</evidence>
<dbReference type="EMBL" id="MN136465">
    <property type="protein sequence ID" value="QIB98207.1"/>
    <property type="molecule type" value="Genomic_RNA"/>
</dbReference>
<dbReference type="EMBL" id="MN136450">
    <property type="protein sequence ID" value="QIB98192.1"/>
    <property type="molecule type" value="Genomic_RNA"/>
</dbReference>
<dbReference type="EMBL" id="MN136482">
    <property type="protein sequence ID" value="QIB98224.1"/>
    <property type="molecule type" value="Genomic_RNA"/>
</dbReference>
<dbReference type="EMBL" id="MN136403">
    <property type="protein sequence ID" value="QIB98145.1"/>
    <property type="molecule type" value="Genomic_RNA"/>
</dbReference>
<dbReference type="Pfam" id="PF21705">
    <property type="entry name" value="p55_CTD"/>
    <property type="match status" value="1"/>
</dbReference>
<evidence type="ECO:0000313" key="15">
    <source>
        <dbReference type="EMBL" id="QIB98202.1"/>
    </source>
</evidence>
<gene>
    <name evidence="3" type="primary">ORF5</name>
</gene>
<evidence type="ECO:0000259" key="1">
    <source>
        <dbReference type="Pfam" id="PF21705"/>
    </source>
</evidence>
<dbReference type="EMBL" id="KM007081">
    <property type="protein sequence ID" value="AJW66844.1"/>
    <property type="molecule type" value="Genomic_RNA"/>
</dbReference>
<dbReference type="EMBL" id="MN136480">
    <property type="protein sequence ID" value="QIB98222.1"/>
    <property type="molecule type" value="Genomic_RNA"/>
</dbReference>
<evidence type="ECO:0000313" key="5">
    <source>
        <dbReference type="EMBL" id="QIB98145.1"/>
    </source>
</evidence>
<dbReference type="EMBL" id="MN136411">
    <property type="protein sequence ID" value="QIB98153.1"/>
    <property type="molecule type" value="Genomic_RNA"/>
</dbReference>
<evidence type="ECO:0000313" key="3">
    <source>
        <dbReference type="EMBL" id="QIB98143.1"/>
    </source>
</evidence>
<feature type="domain" description="p55 C-terminal" evidence="1">
    <location>
        <begin position="324"/>
        <end position="403"/>
    </location>
</feature>
<dbReference type="EMBL" id="MN136453">
    <property type="protein sequence ID" value="QIB98195.1"/>
    <property type="molecule type" value="Genomic_RNA"/>
</dbReference>
<dbReference type="InterPro" id="IPR048854">
    <property type="entry name" value="p55_CTD"/>
</dbReference>
<organism evidence="2 23">
    <name type="scientific">Emaravirus rosae</name>
    <dbReference type="NCBI Taxonomy" id="1980433"/>
    <lineage>
        <taxon>Viruses</taxon>
        <taxon>Riboviria</taxon>
        <taxon>Orthornavirae</taxon>
        <taxon>Negarnaviricota</taxon>
        <taxon>Polyploviricotina</taxon>
        <taxon>Bunyaviricetes</taxon>
        <taxon>Elliovirales</taxon>
        <taxon>Fimoviridae</taxon>
        <taxon>Emaravirus</taxon>
    </lineage>
</organism>
<evidence type="ECO:0000313" key="9">
    <source>
        <dbReference type="EMBL" id="QIB98172.1"/>
    </source>
</evidence>
<protein>
    <submittedName>
        <fullName evidence="2">p5</fullName>
    </submittedName>
</protein>
<dbReference type="EMBL" id="MN136421">
    <property type="protein sequence ID" value="QIB98163.1"/>
    <property type="molecule type" value="Genomic_RNA"/>
</dbReference>
<reference evidence="2" key="2">
    <citation type="journal article" date="2015" name="Virus Res.">
        <title>The evolution of emaraviruses is becoming more complex: seven segments identified in the causal agent of Rose rosette disease.</title>
        <authorList>
            <person name="Di Bello P.L."/>
            <person name="Ho T."/>
            <person name="Tzanetakis I.E."/>
        </authorList>
    </citation>
    <scope>NUCLEOTIDE SEQUENCE</scope>
    <source>
        <strain evidence="2">SEQISO</strain>
    </source>
</reference>
<evidence type="ECO:0000313" key="18">
    <source>
        <dbReference type="EMBL" id="QIB98214.1"/>
    </source>
</evidence>
<evidence type="ECO:0000313" key="4">
    <source>
        <dbReference type="EMBL" id="QIB98144.1"/>
    </source>
</evidence>
<dbReference type="EMBL" id="MN136467">
    <property type="protein sequence ID" value="QIB98209.1"/>
    <property type="molecule type" value="Genomic_RNA"/>
</dbReference>
<evidence type="ECO:0000313" key="13">
    <source>
        <dbReference type="EMBL" id="QIB98195.1"/>
    </source>
</evidence>
<dbReference type="EMBL" id="MN136460">
    <property type="protein sequence ID" value="QIB98202.1"/>
    <property type="molecule type" value="Genomic_RNA"/>
</dbReference>
<dbReference type="EMBL" id="MN136489">
    <property type="protein sequence ID" value="QIB98231.1"/>
    <property type="molecule type" value="Genomic_RNA"/>
</dbReference>
<dbReference type="OrthoDB" id="11082at10239"/>
<dbReference type="EMBL" id="MN136483">
    <property type="protein sequence ID" value="QIB98225.1"/>
    <property type="molecule type" value="Genomic_RNA"/>
</dbReference>
<proteinExistence type="predicted"/>
<evidence type="ECO:0000313" key="14">
    <source>
        <dbReference type="EMBL" id="QIB98201.1"/>
    </source>
</evidence>
<evidence type="ECO:0000313" key="22">
    <source>
        <dbReference type="EMBL" id="QIB98231.1"/>
    </source>
</evidence>
<evidence type="ECO:0000313" key="10">
    <source>
        <dbReference type="EMBL" id="QIB98174.1"/>
    </source>
</evidence>
<evidence type="ECO:0000313" key="12">
    <source>
        <dbReference type="EMBL" id="QIB98192.1"/>
    </source>
</evidence>
<evidence type="ECO:0000313" key="8">
    <source>
        <dbReference type="EMBL" id="QIB98166.1"/>
    </source>
</evidence>
<evidence type="ECO:0000313" key="11">
    <source>
        <dbReference type="EMBL" id="QIB98185.1"/>
    </source>
</evidence>
<evidence type="ECO:0000313" key="19">
    <source>
        <dbReference type="EMBL" id="QIB98222.1"/>
    </source>
</evidence>
<dbReference type="EMBL" id="MN136459">
    <property type="protein sequence ID" value="QIB98201.1"/>
    <property type="molecule type" value="Genomic_RNA"/>
</dbReference>
<dbReference type="EMBL" id="MN136430">
    <property type="protein sequence ID" value="QIB98172.1"/>
    <property type="molecule type" value="Genomic_RNA"/>
</dbReference>
<dbReference type="EMBL" id="MN136472">
    <property type="protein sequence ID" value="QIB98214.1"/>
    <property type="molecule type" value="Genomic_RNA"/>
</dbReference>
<dbReference type="EMBL" id="MN136401">
    <property type="protein sequence ID" value="QIB98143.1"/>
    <property type="molecule type" value="Genomic_RNA"/>
</dbReference>
<reference evidence="3" key="4">
    <citation type="journal article" date="2020" name="J. Gen. Virol.">
        <title>The population structure of Rose rosette virus in the USA.</title>
        <authorList>
            <person name="Katsiani A."/>
            <person name="Stainton D."/>
            <person name="Lamour K."/>
            <person name="Tzanetakis I.E."/>
        </authorList>
    </citation>
    <scope>NUCLEOTIDE SEQUENCE</scope>
    <source>
        <strain evidence="11">RRV2_27</strain>
        <strain evidence="12">RRV2_45</strain>
        <strain evidence="13">RRV2_48T</strain>
        <strain evidence="14">RRV2_59T</strain>
        <strain evidence="15">RRV2_62</strain>
        <strain evidence="16">RRV2_67T</strain>
        <strain evidence="17">RRV2_68T</strain>
        <strain evidence="18">RRV2_73T</strain>
        <strain evidence="19">RRV2_80T</strain>
        <strain evidence="20">RRV2_82T</strain>
        <strain evidence="21">RRV2_85T</strain>
        <strain evidence="22">RRV2_99</strain>
        <strain evidence="3">RRV_11</strain>
        <strain evidence="4">RRV_12</strain>
        <strain evidence="5">RRV_13</strain>
        <strain evidence="6">RRV_22</strain>
        <strain evidence="7">RRV_33</strain>
        <strain evidence="8">RRV_36</strain>
        <strain evidence="9">RRV_47</strain>
        <strain evidence="10">RRV_49</strain>
    </source>
</reference>
<reference evidence="3" key="3">
    <citation type="submission" date="2019-07" db="EMBL/GenBank/DDBJ databases">
        <authorList>
            <person name="Katsiani A.T."/>
            <person name="Lamour K."/>
            <person name="Tzanetakis I.E."/>
        </authorList>
    </citation>
    <scope>NUCLEOTIDE SEQUENCE</scope>
    <source>
        <strain evidence="11">RRV2_27</strain>
        <strain evidence="12">RRV2_45</strain>
        <strain evidence="13">RRV2_48T</strain>
        <strain evidence="14">RRV2_59T</strain>
        <strain evidence="15">RRV2_62</strain>
        <strain evidence="16">RRV2_67T</strain>
        <strain evidence="17">RRV2_68T</strain>
        <strain evidence="18">RRV2_73T</strain>
        <strain evidence="19">RRV2_80T</strain>
        <strain evidence="20">RRV2_82T</strain>
        <strain evidence="21">RRV2_85T</strain>
        <strain evidence="22">RRV2_99</strain>
        <strain evidence="3">RRV_11</strain>
        <strain evidence="4">RRV_12</strain>
        <strain evidence="5">RRV_13</strain>
        <strain evidence="6">RRV_22</strain>
        <strain evidence="7">RRV_33</strain>
        <strain evidence="8">RRV_36</strain>
        <strain evidence="9">RRV_47</strain>
        <strain evidence="10">RRV_49</strain>
    </source>
</reference>
<dbReference type="EMBL" id="MN136432">
    <property type="protein sequence ID" value="QIB98174.1"/>
    <property type="molecule type" value="Genomic_RNA"/>
</dbReference>
<evidence type="ECO:0000313" key="2">
    <source>
        <dbReference type="EMBL" id="AJW66844.1"/>
    </source>
</evidence>
<accession>A0A0K0M9E3</accession>
<evidence type="ECO:0000313" key="16">
    <source>
        <dbReference type="EMBL" id="QIB98207.1"/>
    </source>
</evidence>